<dbReference type="InterPro" id="IPR011047">
    <property type="entry name" value="Quinoprotein_ADH-like_sf"/>
</dbReference>
<organism evidence="3 4">
    <name type="scientific">Fimbriiglobus ruber</name>
    <dbReference type="NCBI Taxonomy" id="1908690"/>
    <lineage>
        <taxon>Bacteria</taxon>
        <taxon>Pseudomonadati</taxon>
        <taxon>Planctomycetota</taxon>
        <taxon>Planctomycetia</taxon>
        <taxon>Gemmatales</taxon>
        <taxon>Gemmataceae</taxon>
        <taxon>Fimbriiglobus</taxon>
    </lineage>
</organism>
<gene>
    <name evidence="3" type="ORF">FRUB_09672</name>
</gene>
<dbReference type="EMBL" id="NIDE01000019">
    <property type="protein sequence ID" value="OWK34830.1"/>
    <property type="molecule type" value="Genomic_DNA"/>
</dbReference>
<reference evidence="4" key="1">
    <citation type="submission" date="2017-06" db="EMBL/GenBank/DDBJ databases">
        <title>Genome analysis of Fimbriiglobus ruber SP5, the first member of the order Planctomycetales with confirmed chitinolytic capability.</title>
        <authorList>
            <person name="Ravin N.V."/>
            <person name="Rakitin A.L."/>
            <person name="Ivanova A.A."/>
            <person name="Beletsky A.V."/>
            <person name="Kulichevskaya I.S."/>
            <person name="Mardanov A.V."/>
            <person name="Dedysh S.N."/>
        </authorList>
    </citation>
    <scope>NUCLEOTIDE SEQUENCE [LARGE SCALE GENOMIC DNA]</scope>
    <source>
        <strain evidence="4">SP5</strain>
    </source>
</reference>
<comment type="caution">
    <text evidence="3">The sequence shown here is derived from an EMBL/GenBank/DDBJ whole genome shotgun (WGS) entry which is preliminary data.</text>
</comment>
<dbReference type="InterPro" id="IPR002372">
    <property type="entry name" value="PQQ_rpt_dom"/>
</dbReference>
<keyword evidence="1" id="KW-0732">Signal</keyword>
<dbReference type="SMART" id="SM00564">
    <property type="entry name" value="PQQ"/>
    <property type="match status" value="5"/>
</dbReference>
<dbReference type="SUPFAM" id="SSF50998">
    <property type="entry name" value="Quinoprotein alcohol dehydrogenase-like"/>
    <property type="match status" value="1"/>
</dbReference>
<protein>
    <recommendedName>
        <fullName evidence="2">Pyrrolo-quinoline quinone repeat domain-containing protein</fullName>
    </recommendedName>
</protein>
<feature type="domain" description="Pyrrolo-quinoline quinone repeat" evidence="2">
    <location>
        <begin position="47"/>
        <end position="203"/>
    </location>
</feature>
<evidence type="ECO:0000313" key="4">
    <source>
        <dbReference type="Proteomes" id="UP000214646"/>
    </source>
</evidence>
<dbReference type="PANTHER" id="PTHR34512:SF30">
    <property type="entry name" value="OUTER MEMBRANE PROTEIN ASSEMBLY FACTOR BAMB"/>
    <property type="match status" value="1"/>
</dbReference>
<dbReference type="InterPro" id="IPR018391">
    <property type="entry name" value="PQQ_b-propeller_rpt"/>
</dbReference>
<dbReference type="AlphaFoldDB" id="A0A225CZQ1"/>
<evidence type="ECO:0000313" key="3">
    <source>
        <dbReference type="EMBL" id="OWK34830.1"/>
    </source>
</evidence>
<dbReference type="PANTHER" id="PTHR34512">
    <property type="entry name" value="CELL SURFACE PROTEIN"/>
    <property type="match status" value="1"/>
</dbReference>
<feature type="chain" id="PRO_5012217546" description="Pyrrolo-quinoline quinone repeat domain-containing protein" evidence="1">
    <location>
        <begin position="21"/>
        <end position="401"/>
    </location>
</feature>
<dbReference type="OrthoDB" id="244732at2"/>
<dbReference type="InterPro" id="IPR015943">
    <property type="entry name" value="WD40/YVTN_repeat-like_dom_sf"/>
</dbReference>
<accession>A0A225CZQ1</accession>
<dbReference type="Pfam" id="PF13360">
    <property type="entry name" value="PQQ_2"/>
    <property type="match status" value="2"/>
</dbReference>
<feature type="domain" description="Pyrrolo-quinoline quinone repeat" evidence="2">
    <location>
        <begin position="281"/>
        <end position="355"/>
    </location>
</feature>
<proteinExistence type="predicted"/>
<dbReference type="Gene3D" id="2.130.10.10">
    <property type="entry name" value="YVTN repeat-like/Quinoprotein amine dehydrogenase"/>
    <property type="match status" value="2"/>
</dbReference>
<feature type="signal peptide" evidence="1">
    <location>
        <begin position="1"/>
        <end position="20"/>
    </location>
</feature>
<keyword evidence="4" id="KW-1185">Reference proteome</keyword>
<dbReference type="Proteomes" id="UP000214646">
    <property type="component" value="Unassembled WGS sequence"/>
</dbReference>
<dbReference type="RefSeq" id="WP_088260065.1">
    <property type="nucleotide sequence ID" value="NZ_NIDE01000019.1"/>
</dbReference>
<sequence length="401" mass="41914">MRIAVAILTTIALVAPAVRAADWPQFRGANGAAVSTETGLPTGFTEKEGLRWKVTLPGRGIGSPVVVGGRVYATASSGARDDRLHVFAFDAGTGAKLWHRQLQATGSTAAHPTTCMAAPTPVADETGVYTLFATGDLAAFDADGNLRWYRSLVSDYPTVSNQVGMASSPVLVRDKLIVPMDNAGESFLAAIDTKTGKNVWKTPRSRDINWVTPVVRTVNGKTEVLYPGAKELAAYNVETGAKTWAAKTGGSIPSPTLVEDEILVPGGGVSLAKLGTGGLKEQWKSNRLQTGMSSPLYYEGHVYAAAPAGVVVCADAKTGKQVWDVRLKGPFSGSPVAGDGKIYLVNEAGVLYVLKAGGDSAEILAESQTKDKGQATPAISGGAIFIRGEKTLFCVGPKYGS</sequence>
<name>A0A225CZQ1_9BACT</name>
<evidence type="ECO:0000259" key="2">
    <source>
        <dbReference type="Pfam" id="PF13360"/>
    </source>
</evidence>
<evidence type="ECO:0000256" key="1">
    <source>
        <dbReference type="SAM" id="SignalP"/>
    </source>
</evidence>